<evidence type="ECO:0000259" key="2">
    <source>
        <dbReference type="PROSITE" id="PS50217"/>
    </source>
</evidence>
<dbReference type="PANTHER" id="PTHR23351:SF51">
    <property type="entry name" value="BASIC LEUCINE ZIPPER TRANSCRIPTIONAL FACTOR ATF-LIKE"/>
    <property type="match status" value="1"/>
</dbReference>
<dbReference type="Proteomes" id="UP000289886">
    <property type="component" value="Unassembled WGS sequence"/>
</dbReference>
<protein>
    <submittedName>
        <fullName evidence="3">Basic leucine zipper transcriptional factor ATF-like</fullName>
    </submittedName>
</protein>
<organism evidence="3 4">
    <name type="scientific">Acipenser ruthenus</name>
    <name type="common">Sterlet sturgeon</name>
    <dbReference type="NCBI Taxonomy" id="7906"/>
    <lineage>
        <taxon>Eukaryota</taxon>
        <taxon>Metazoa</taxon>
        <taxon>Chordata</taxon>
        <taxon>Craniata</taxon>
        <taxon>Vertebrata</taxon>
        <taxon>Euteleostomi</taxon>
        <taxon>Actinopterygii</taxon>
        <taxon>Chondrostei</taxon>
        <taxon>Acipenseriformes</taxon>
        <taxon>Acipenseridae</taxon>
        <taxon>Acipenser</taxon>
    </lineage>
</organism>
<feature type="domain" description="BZIP" evidence="2">
    <location>
        <begin position="1"/>
        <end position="60"/>
    </location>
</feature>
<comment type="caution">
    <text evidence="3">The sequence shown here is derived from an EMBL/GenBank/DDBJ whole genome shotgun (WGS) entry which is preliminary data.</text>
</comment>
<dbReference type="InterPro" id="IPR046347">
    <property type="entry name" value="bZIP_sf"/>
</dbReference>
<dbReference type="InterPro" id="IPR000837">
    <property type="entry name" value="AP-1"/>
</dbReference>
<dbReference type="PRINTS" id="PR00042">
    <property type="entry name" value="LEUZIPPRFOS"/>
</dbReference>
<accession>A0A444V3U9</accession>
<dbReference type="Gene3D" id="1.20.5.170">
    <property type="match status" value="1"/>
</dbReference>
<proteinExistence type="predicted"/>
<dbReference type="GO" id="GO:0005634">
    <property type="term" value="C:nucleus"/>
    <property type="evidence" value="ECO:0007669"/>
    <property type="project" value="TreeGrafter"/>
</dbReference>
<dbReference type="EMBL" id="SCEB01002689">
    <property type="protein sequence ID" value="RXM95077.1"/>
    <property type="molecule type" value="Genomic_DNA"/>
</dbReference>
<dbReference type="SMART" id="SM00338">
    <property type="entry name" value="BRLZ"/>
    <property type="match status" value="1"/>
</dbReference>
<dbReference type="PANTHER" id="PTHR23351">
    <property type="entry name" value="FOS TRANSCRIPTION FACTOR-RELATED"/>
    <property type="match status" value="1"/>
</dbReference>
<dbReference type="PROSITE" id="PS00036">
    <property type="entry name" value="BZIP_BASIC"/>
    <property type="match status" value="1"/>
</dbReference>
<dbReference type="Pfam" id="PF00170">
    <property type="entry name" value="bZIP_1"/>
    <property type="match status" value="1"/>
</dbReference>
<evidence type="ECO:0000256" key="1">
    <source>
        <dbReference type="SAM" id="MobiDB-lite"/>
    </source>
</evidence>
<feature type="region of interest" description="Disordered" evidence="1">
    <location>
        <begin position="1"/>
        <end position="24"/>
    </location>
</feature>
<dbReference type="AlphaFoldDB" id="A0A444V3U9"/>
<evidence type="ECO:0000313" key="3">
    <source>
        <dbReference type="EMBL" id="RXM95077.1"/>
    </source>
</evidence>
<dbReference type="PROSITE" id="PS50217">
    <property type="entry name" value="BZIP"/>
    <property type="match status" value="1"/>
</dbReference>
<sequence>MTRRAKNRAAAQKSRQKHTERADSLHQELENLEKENTAFQKEIAGLRRELEQYNKVLEEHKATCTLLHGYEVQNLNSGLCTRGQPTPETDILASNWPDLSFFYPVL</sequence>
<dbReference type="GO" id="GO:0000978">
    <property type="term" value="F:RNA polymerase II cis-regulatory region sequence-specific DNA binding"/>
    <property type="evidence" value="ECO:0007669"/>
    <property type="project" value="TreeGrafter"/>
</dbReference>
<reference evidence="3 4" key="1">
    <citation type="submission" date="2019-01" db="EMBL/GenBank/DDBJ databases">
        <title>Draft Genome and Complete Hox-Cluster Characterization of the Sterlet Sturgeon (Acipenser ruthenus).</title>
        <authorList>
            <person name="Wei Q."/>
        </authorList>
    </citation>
    <scope>NUCLEOTIDE SEQUENCE [LARGE SCALE GENOMIC DNA]</scope>
    <source>
        <strain evidence="3">WHYD16114868_AA</strain>
        <tissue evidence="3">Blood</tissue>
    </source>
</reference>
<dbReference type="SUPFAM" id="SSF57959">
    <property type="entry name" value="Leucine zipper domain"/>
    <property type="match status" value="1"/>
</dbReference>
<keyword evidence="4" id="KW-1185">Reference proteome</keyword>
<name>A0A444V3U9_ACIRT</name>
<dbReference type="GO" id="GO:0000981">
    <property type="term" value="F:DNA-binding transcription factor activity, RNA polymerase II-specific"/>
    <property type="evidence" value="ECO:0007669"/>
    <property type="project" value="TreeGrafter"/>
</dbReference>
<gene>
    <name evidence="3" type="ORF">EOD39_17276</name>
</gene>
<dbReference type="InterPro" id="IPR004827">
    <property type="entry name" value="bZIP"/>
</dbReference>
<evidence type="ECO:0000313" key="4">
    <source>
        <dbReference type="Proteomes" id="UP000289886"/>
    </source>
</evidence>